<dbReference type="SUPFAM" id="SSF52540">
    <property type="entry name" value="P-loop containing nucleoside triphosphate hydrolases"/>
    <property type="match status" value="1"/>
</dbReference>
<sequence length="443" mass="50860">MKLVRLKITDPNGFRSLQAGFEYRFRTDWALQDEFSEQPKFAYKGFAPFVCAGPNGSGKSNLLEALAVIFFQLEILRVRSRQFLPDTFIDDGDVALNSDESSNGGEDTLNAYELEYLIKVSDDLRSQTSPLFAEVSVRKSLDGTPQIFWKNYAGFDLDEQDLKRLNNQQGLAGDKERDFLLPAYVLGYSSGENEILSLPFFKMRFIQFDEYWYSLEEQLPYSGKPETRMTYMDSSFSQAILLCNLLYGEAESLKLFQQDLGLGELQEFRIILKRSIEITAQQAEVFGLDHPAVTVDDEFDVYTLNLLDLLEADKNSAERFDPTVNRLKRCATSYFLDETTDTLYLDYCVNDKTKKAFAENFSFGVNKSPIDLFQAFQVLLTLNLYPVSEELKADLYQSDSHYVSETVPVLASDERIMRFKFFRFNKQGIKQPIMLKNLSDGEH</sequence>
<evidence type="ECO:0000313" key="3">
    <source>
        <dbReference type="Proteomes" id="UP001501476"/>
    </source>
</evidence>
<evidence type="ECO:0000259" key="1">
    <source>
        <dbReference type="Pfam" id="PF13304"/>
    </source>
</evidence>
<dbReference type="InterPro" id="IPR003959">
    <property type="entry name" value="ATPase_AAA_core"/>
</dbReference>
<dbReference type="Pfam" id="PF13304">
    <property type="entry name" value="AAA_21"/>
    <property type="match status" value="1"/>
</dbReference>
<keyword evidence="3" id="KW-1185">Reference proteome</keyword>
<protein>
    <recommendedName>
        <fullName evidence="1">ATPase AAA-type core domain-containing protein</fullName>
    </recommendedName>
</protein>
<comment type="caution">
    <text evidence="2">The sequence shown here is derived from an EMBL/GenBank/DDBJ whole genome shotgun (WGS) entry which is preliminary data.</text>
</comment>
<name>A0ABP3DA55_9GAMM</name>
<organism evidence="2 3">
    <name type="scientific">Methylophaga marina</name>
    <dbReference type="NCBI Taxonomy" id="45495"/>
    <lineage>
        <taxon>Bacteria</taxon>
        <taxon>Pseudomonadati</taxon>
        <taxon>Pseudomonadota</taxon>
        <taxon>Gammaproteobacteria</taxon>
        <taxon>Thiotrichales</taxon>
        <taxon>Piscirickettsiaceae</taxon>
        <taxon>Methylophaga</taxon>
    </lineage>
</organism>
<reference evidence="3" key="1">
    <citation type="journal article" date="2019" name="Int. J. Syst. Evol. Microbiol.">
        <title>The Global Catalogue of Microorganisms (GCM) 10K type strain sequencing project: providing services to taxonomists for standard genome sequencing and annotation.</title>
        <authorList>
            <consortium name="The Broad Institute Genomics Platform"/>
            <consortium name="The Broad Institute Genome Sequencing Center for Infectious Disease"/>
            <person name="Wu L."/>
            <person name="Ma J."/>
        </authorList>
    </citation>
    <scope>NUCLEOTIDE SEQUENCE [LARGE SCALE GENOMIC DNA]</scope>
    <source>
        <strain evidence="3">JCM 6886</strain>
    </source>
</reference>
<dbReference type="InterPro" id="IPR030974">
    <property type="entry name" value="Restrict_AAA"/>
</dbReference>
<gene>
    <name evidence="2" type="ORF">GCM10008964_18250</name>
</gene>
<dbReference type="Gene3D" id="3.40.50.300">
    <property type="entry name" value="P-loop containing nucleotide triphosphate hydrolases"/>
    <property type="match status" value="1"/>
</dbReference>
<proteinExistence type="predicted"/>
<accession>A0ABP3DA55</accession>
<dbReference type="EMBL" id="BAAADG010000006">
    <property type="protein sequence ID" value="GAA0227185.1"/>
    <property type="molecule type" value="Genomic_DNA"/>
</dbReference>
<feature type="domain" description="ATPase AAA-type core" evidence="1">
    <location>
        <begin position="53"/>
        <end position="123"/>
    </location>
</feature>
<evidence type="ECO:0000313" key="2">
    <source>
        <dbReference type="EMBL" id="GAA0227185.1"/>
    </source>
</evidence>
<dbReference type="InterPro" id="IPR027417">
    <property type="entry name" value="P-loop_NTPase"/>
</dbReference>
<dbReference type="NCBIfam" id="TIGR04435">
    <property type="entry name" value="restrict_AAA_1"/>
    <property type="match status" value="1"/>
</dbReference>
<dbReference type="Proteomes" id="UP001501476">
    <property type="component" value="Unassembled WGS sequence"/>
</dbReference>
<dbReference type="RefSeq" id="WP_343749678.1">
    <property type="nucleotide sequence ID" value="NZ_BAAADG010000006.1"/>
</dbReference>